<dbReference type="AlphaFoldDB" id="A0A937LFJ0"/>
<feature type="active site" description="Proton acceptor" evidence="9">
    <location>
        <position position="8"/>
    </location>
</feature>
<dbReference type="SUPFAM" id="SSF51366">
    <property type="entry name" value="Ribulose-phoshate binding barrel"/>
    <property type="match status" value="1"/>
</dbReference>
<dbReference type="InterPro" id="IPR013785">
    <property type="entry name" value="Aldolase_TIM"/>
</dbReference>
<evidence type="ECO:0000256" key="7">
    <source>
        <dbReference type="ARBA" id="ARBA00023102"/>
    </source>
</evidence>
<gene>
    <name evidence="9 12" type="primary">hisA</name>
    <name evidence="12" type="ORF">ISQ63_01610</name>
</gene>
<dbReference type="InterPro" id="IPR044524">
    <property type="entry name" value="Isoase_HisA-like"/>
</dbReference>
<comment type="subcellular location">
    <subcellularLocation>
        <location evidence="2 9 11">Cytoplasm</location>
    </subcellularLocation>
</comment>
<dbReference type="Proteomes" id="UP000744438">
    <property type="component" value="Unassembled WGS sequence"/>
</dbReference>
<dbReference type="EMBL" id="JADHQC010000004">
    <property type="protein sequence ID" value="MBL6811563.1"/>
    <property type="molecule type" value="Genomic_DNA"/>
</dbReference>
<comment type="similarity">
    <text evidence="4 9 10">Belongs to the HisA/HisF family.</text>
</comment>
<dbReference type="Pfam" id="PF00977">
    <property type="entry name" value="His_biosynth"/>
    <property type="match status" value="1"/>
</dbReference>
<sequence>MLPIPAIDIQSGKCVRLQKGDLSSTKVYFEKPVDAAAHWIKEGTKRLHLVDLDGAKSGKPENLQYVLEIKEKFPDVNLQLGGGVRDLETLDLIFDSGVDHVILGSIAIKDKELFTKACTTFPEKIILGIDAMNGFLAAEAWTEASQLSASDLIGSYKELPIKSIIYTDINKDGMLSGPNLEETSEVAKLSPFPVIASGGVKNINDLINLSKIPNVIGAICGVSLYENKINFKEALEMF</sequence>
<protein>
    <recommendedName>
        <fullName evidence="9 11">1-(5-phosphoribosyl)-5-[(5-phosphoribosylamino)methylideneamino] imidazole-4-carboxamide isomerase</fullName>
        <ecNumber evidence="9 11">5.3.1.16</ecNumber>
    </recommendedName>
    <alternativeName>
        <fullName evidence="9">Phosphoribosylformimino-5-aminoimidazole carboxamide ribotide isomerase</fullName>
    </alternativeName>
</protein>
<dbReference type="Gene3D" id="3.20.20.70">
    <property type="entry name" value="Aldolase class I"/>
    <property type="match status" value="1"/>
</dbReference>
<keyword evidence="7 9" id="KW-0368">Histidine biosynthesis</keyword>
<dbReference type="PANTHER" id="PTHR43090:SF2">
    <property type="entry name" value="1-(5-PHOSPHORIBOSYL)-5-[(5-PHOSPHORIBOSYLAMINO)METHYLIDENEAMINO] IMIDAZOLE-4-CARBOXAMIDE ISOMERASE"/>
    <property type="match status" value="1"/>
</dbReference>
<evidence type="ECO:0000256" key="5">
    <source>
        <dbReference type="ARBA" id="ARBA00022490"/>
    </source>
</evidence>
<dbReference type="InterPro" id="IPR006063">
    <property type="entry name" value="HisA_bact_arch"/>
</dbReference>
<dbReference type="GO" id="GO:0000162">
    <property type="term" value="P:L-tryptophan biosynthetic process"/>
    <property type="evidence" value="ECO:0007669"/>
    <property type="project" value="TreeGrafter"/>
</dbReference>
<keyword evidence="5 9" id="KW-0963">Cytoplasm</keyword>
<accession>A0A937LFJ0</accession>
<evidence type="ECO:0000256" key="9">
    <source>
        <dbReference type="HAMAP-Rule" id="MF_01014"/>
    </source>
</evidence>
<evidence type="ECO:0000256" key="2">
    <source>
        <dbReference type="ARBA" id="ARBA00004496"/>
    </source>
</evidence>
<evidence type="ECO:0000256" key="11">
    <source>
        <dbReference type="RuleBase" id="RU003658"/>
    </source>
</evidence>
<dbReference type="FunFam" id="3.20.20.70:FF:000009">
    <property type="entry name" value="1-(5-phosphoribosyl)-5-[(5-phosphoribosylamino)methylideneamino] imidazole-4-carboxamide isomerase"/>
    <property type="match status" value="1"/>
</dbReference>
<evidence type="ECO:0000256" key="1">
    <source>
        <dbReference type="ARBA" id="ARBA00000901"/>
    </source>
</evidence>
<evidence type="ECO:0000256" key="6">
    <source>
        <dbReference type="ARBA" id="ARBA00022605"/>
    </source>
</evidence>
<dbReference type="GO" id="GO:0005737">
    <property type="term" value="C:cytoplasm"/>
    <property type="evidence" value="ECO:0007669"/>
    <property type="project" value="UniProtKB-SubCell"/>
</dbReference>
<evidence type="ECO:0000256" key="4">
    <source>
        <dbReference type="ARBA" id="ARBA00009667"/>
    </source>
</evidence>
<dbReference type="GO" id="GO:0000105">
    <property type="term" value="P:L-histidine biosynthetic process"/>
    <property type="evidence" value="ECO:0007669"/>
    <property type="project" value="UniProtKB-UniRule"/>
</dbReference>
<dbReference type="EC" id="5.3.1.16" evidence="9 11"/>
<evidence type="ECO:0000313" key="13">
    <source>
        <dbReference type="Proteomes" id="UP000744438"/>
    </source>
</evidence>
<comment type="pathway">
    <text evidence="3 9 11">Amino-acid biosynthesis; L-histidine biosynthesis; L-histidine from 5-phospho-alpha-D-ribose 1-diphosphate: step 4/9.</text>
</comment>
<keyword evidence="6 9" id="KW-0028">Amino-acid biosynthesis</keyword>
<evidence type="ECO:0000313" key="12">
    <source>
        <dbReference type="EMBL" id="MBL6811563.1"/>
    </source>
</evidence>
<feature type="active site" description="Proton donor" evidence="9">
    <location>
        <position position="130"/>
    </location>
</feature>
<proteinExistence type="inferred from homology"/>
<dbReference type="InterPro" id="IPR011060">
    <property type="entry name" value="RibuloseP-bd_barrel"/>
</dbReference>
<keyword evidence="8 9" id="KW-0413">Isomerase</keyword>
<dbReference type="GO" id="GO:0003949">
    <property type="term" value="F:1-(5-phosphoribosyl)-5-[(5-phosphoribosylamino)methylideneamino]imidazole-4-carboxamide isomerase activity"/>
    <property type="evidence" value="ECO:0007669"/>
    <property type="project" value="UniProtKB-UniRule"/>
</dbReference>
<evidence type="ECO:0000256" key="8">
    <source>
        <dbReference type="ARBA" id="ARBA00023235"/>
    </source>
</evidence>
<comment type="catalytic activity">
    <reaction evidence="1 9 11">
        <text>1-(5-phospho-beta-D-ribosyl)-5-[(5-phospho-beta-D-ribosylamino)methylideneamino]imidazole-4-carboxamide = 5-[(5-phospho-1-deoxy-D-ribulos-1-ylimino)methylamino]-1-(5-phospho-beta-D-ribosyl)imidazole-4-carboxamide</text>
        <dbReference type="Rhea" id="RHEA:15469"/>
        <dbReference type="ChEBI" id="CHEBI:58435"/>
        <dbReference type="ChEBI" id="CHEBI:58525"/>
        <dbReference type="EC" id="5.3.1.16"/>
    </reaction>
</comment>
<dbReference type="CDD" id="cd04732">
    <property type="entry name" value="HisA"/>
    <property type="match status" value="1"/>
</dbReference>
<dbReference type="InterPro" id="IPR023016">
    <property type="entry name" value="HisA/PriA"/>
</dbReference>
<dbReference type="NCBIfam" id="TIGR00007">
    <property type="entry name" value="1-(5-phosphoribosyl)-5-[(5-phosphoribosylamino)methylideneamino]imidazole-4-carboxamide isomerase"/>
    <property type="match status" value="1"/>
</dbReference>
<dbReference type="PANTHER" id="PTHR43090">
    <property type="entry name" value="1-(5-PHOSPHORIBOSYL)-5-[(5-PHOSPHORIBOSYLAMINO)METHYLIDENEAMINO] IMIDAZOLE-4-CARBOXAMIDE ISOMERASE"/>
    <property type="match status" value="1"/>
</dbReference>
<name>A0A937LFJ0_9GAMM</name>
<dbReference type="InterPro" id="IPR006062">
    <property type="entry name" value="His_biosynth"/>
</dbReference>
<organism evidence="12 13">
    <name type="scientific">SAR86 cluster bacterium</name>
    <dbReference type="NCBI Taxonomy" id="2030880"/>
    <lineage>
        <taxon>Bacteria</taxon>
        <taxon>Pseudomonadati</taxon>
        <taxon>Pseudomonadota</taxon>
        <taxon>Gammaproteobacteria</taxon>
        <taxon>SAR86 cluster</taxon>
    </lineage>
</organism>
<reference evidence="12" key="1">
    <citation type="submission" date="2020-10" db="EMBL/GenBank/DDBJ databases">
        <title>Microbiome of the Black Sea water column analyzed by genome centric metagenomics.</title>
        <authorList>
            <person name="Cabello-Yeves P.J."/>
            <person name="Callieri C."/>
            <person name="Picazo A."/>
            <person name="Mehrshad M."/>
            <person name="Haro-Moreno J.M."/>
            <person name="Roda-Garcia J."/>
            <person name="Dzembekova N."/>
            <person name="Slabakova V."/>
            <person name="Slabakova N."/>
            <person name="Moncheva S."/>
            <person name="Rodriguez-Valera F."/>
        </authorList>
    </citation>
    <scope>NUCLEOTIDE SEQUENCE</scope>
    <source>
        <strain evidence="12">BS307-5m-G49</strain>
    </source>
</reference>
<dbReference type="HAMAP" id="MF_01014">
    <property type="entry name" value="HisA"/>
    <property type="match status" value="1"/>
</dbReference>
<evidence type="ECO:0000256" key="10">
    <source>
        <dbReference type="RuleBase" id="RU003657"/>
    </source>
</evidence>
<evidence type="ECO:0000256" key="3">
    <source>
        <dbReference type="ARBA" id="ARBA00005133"/>
    </source>
</evidence>
<comment type="caution">
    <text evidence="12">The sequence shown here is derived from an EMBL/GenBank/DDBJ whole genome shotgun (WGS) entry which is preliminary data.</text>
</comment>